<evidence type="ECO:0000313" key="10">
    <source>
        <dbReference type="EMBL" id="XBG60106.1"/>
    </source>
</evidence>
<evidence type="ECO:0000256" key="6">
    <source>
        <dbReference type="ARBA" id="ARBA00023136"/>
    </source>
</evidence>
<dbReference type="GO" id="GO:0016872">
    <property type="term" value="F:intramolecular lyase activity"/>
    <property type="evidence" value="ECO:0007669"/>
    <property type="project" value="InterPro"/>
</dbReference>
<evidence type="ECO:0000259" key="9">
    <source>
        <dbReference type="Pfam" id="PF18916"/>
    </source>
</evidence>
<keyword evidence="6 8" id="KW-0472">Membrane</keyword>
<dbReference type="Pfam" id="PF18916">
    <property type="entry name" value="Lycopene_cyc"/>
    <property type="match status" value="2"/>
</dbReference>
<dbReference type="GO" id="GO:0045436">
    <property type="term" value="F:lycopene beta cyclase activity"/>
    <property type="evidence" value="ECO:0007669"/>
    <property type="project" value="UniProtKB-ARBA"/>
</dbReference>
<feature type="transmembrane region" description="Helical" evidence="8">
    <location>
        <begin position="206"/>
        <end position="223"/>
    </location>
</feature>
<comment type="subcellular location">
    <subcellularLocation>
        <location evidence="1">Membrane</location>
        <topology evidence="1">Multi-pass membrane protein</topology>
    </subcellularLocation>
</comment>
<dbReference type="AlphaFoldDB" id="A0AAU7BPV6"/>
<dbReference type="InterPro" id="IPR017825">
    <property type="entry name" value="Lycopene_cyclase_dom"/>
</dbReference>
<dbReference type="GO" id="GO:0016117">
    <property type="term" value="P:carotenoid biosynthetic process"/>
    <property type="evidence" value="ECO:0007669"/>
    <property type="project" value="UniProtKB-KW"/>
</dbReference>
<dbReference type="GO" id="GO:0016020">
    <property type="term" value="C:membrane"/>
    <property type="evidence" value="ECO:0007669"/>
    <property type="project" value="UniProtKB-SubCell"/>
</dbReference>
<comment type="pathway">
    <text evidence="2">Carotenoid biosynthesis.</text>
</comment>
<feature type="domain" description="Lycopene cyclase" evidence="9">
    <location>
        <begin position="129"/>
        <end position="223"/>
    </location>
</feature>
<evidence type="ECO:0000256" key="5">
    <source>
        <dbReference type="ARBA" id="ARBA00022989"/>
    </source>
</evidence>
<feature type="transmembrane region" description="Helical" evidence="8">
    <location>
        <begin position="111"/>
        <end position="128"/>
    </location>
</feature>
<proteinExistence type="predicted"/>
<reference evidence="10" key="1">
    <citation type="submission" date="2024-05" db="EMBL/GenBank/DDBJ databases">
        <title>Pontimicrobium maritimus sp. nov., isolated form sea water.</title>
        <authorList>
            <person name="Muhammad N."/>
            <person name="Vuong T.Q."/>
            <person name="Han H.L."/>
            <person name="Kim S.-G."/>
        </authorList>
    </citation>
    <scope>NUCLEOTIDE SEQUENCE</scope>
    <source>
        <strain evidence="10">SW4</strain>
    </source>
</reference>
<keyword evidence="5 8" id="KW-1133">Transmembrane helix</keyword>
<dbReference type="RefSeq" id="WP_347922290.1">
    <property type="nucleotide sequence ID" value="NZ_CP157199.1"/>
</dbReference>
<organism evidence="10">
    <name type="scientific">Pontimicrobium sp. SW4</name>
    <dbReference type="NCBI Taxonomy" id="3153519"/>
    <lineage>
        <taxon>Bacteria</taxon>
        <taxon>Pseudomonadati</taxon>
        <taxon>Bacteroidota</taxon>
        <taxon>Flavobacteriia</taxon>
        <taxon>Flavobacteriales</taxon>
        <taxon>Flavobacteriaceae</taxon>
        <taxon>Pontimicrobium</taxon>
    </lineage>
</organism>
<sequence>MNYLYLLLNLGSLSIPLIFSFHPKFQFYKYWKSLFLAIVITMCIFIPWDVIFTNNGFWGFNDTYFLGTKILGLPIEEWLFFICIPYACVFTHYALLYYFPNTKISIKNVKQICYFLITILILVTTFNYDKWYTLVNFTYAILLIIIVLKIKIVLLQTYFITFLIMLIPFFIVNGLLTGSFIENEVVWYNNQENLGIRLFTIPIEDSIYAFTLILTNLVLIDFFQTRLFRKENI</sequence>
<keyword evidence="7" id="KW-0413">Isomerase</keyword>
<accession>A0AAU7BPV6</accession>
<feature type="transmembrane region" description="Helical" evidence="8">
    <location>
        <begin position="159"/>
        <end position="181"/>
    </location>
</feature>
<feature type="domain" description="Lycopene cyclase" evidence="9">
    <location>
        <begin position="2"/>
        <end position="92"/>
    </location>
</feature>
<dbReference type="EMBL" id="CP157199">
    <property type="protein sequence ID" value="XBG60106.1"/>
    <property type="molecule type" value="Genomic_DNA"/>
</dbReference>
<dbReference type="NCBIfam" id="TIGR03462">
    <property type="entry name" value="CarR_dom_SF"/>
    <property type="match status" value="2"/>
</dbReference>
<feature type="transmembrane region" description="Helical" evidence="8">
    <location>
        <begin position="134"/>
        <end position="152"/>
    </location>
</feature>
<keyword evidence="4" id="KW-0125">Carotenoid biosynthesis</keyword>
<name>A0AAU7BPV6_9FLAO</name>
<evidence type="ECO:0000256" key="8">
    <source>
        <dbReference type="SAM" id="Phobius"/>
    </source>
</evidence>
<evidence type="ECO:0000256" key="4">
    <source>
        <dbReference type="ARBA" id="ARBA00022746"/>
    </source>
</evidence>
<evidence type="ECO:0000256" key="2">
    <source>
        <dbReference type="ARBA" id="ARBA00004829"/>
    </source>
</evidence>
<evidence type="ECO:0000256" key="1">
    <source>
        <dbReference type="ARBA" id="ARBA00004141"/>
    </source>
</evidence>
<feature type="transmembrane region" description="Helical" evidence="8">
    <location>
        <begin position="78"/>
        <end position="99"/>
    </location>
</feature>
<feature type="transmembrane region" description="Helical" evidence="8">
    <location>
        <begin position="34"/>
        <end position="58"/>
    </location>
</feature>
<evidence type="ECO:0000256" key="7">
    <source>
        <dbReference type="ARBA" id="ARBA00023235"/>
    </source>
</evidence>
<evidence type="ECO:0000256" key="3">
    <source>
        <dbReference type="ARBA" id="ARBA00022692"/>
    </source>
</evidence>
<feature type="transmembrane region" description="Helical" evidence="8">
    <location>
        <begin position="6"/>
        <end position="22"/>
    </location>
</feature>
<gene>
    <name evidence="10" type="ORF">ABGB03_09590</name>
</gene>
<protein>
    <submittedName>
        <fullName evidence="10">Lycopene cyclase domain-containing protein</fullName>
    </submittedName>
</protein>
<keyword evidence="3 8" id="KW-0812">Transmembrane</keyword>